<dbReference type="Gene3D" id="1.25.40.10">
    <property type="entry name" value="Tetratricopeptide repeat domain"/>
    <property type="match status" value="1"/>
</dbReference>
<keyword evidence="5" id="KW-0732">Signal</keyword>
<dbReference type="SMART" id="SM00028">
    <property type="entry name" value="TPR"/>
    <property type="match status" value="2"/>
</dbReference>
<dbReference type="InterPro" id="IPR050498">
    <property type="entry name" value="Ycf3"/>
</dbReference>
<sequence length="399" mass="42456">MPISRLAPALLCLGLTVLPASADEARDVAELIGRGQSKAALERVDEALAKQPRDARLRFLRGVALAEQQRPVEAISVFVALTADHPTLPEPYNNLAVLYAQQGELDKARAALQQAIRTNPAYATAHANLADVYAKLAAQAYDRALQLDVAERRYAPPAAGTPAPTQPKLALVKELYTPVPGTPSVVAAVRPVTPPPAIPAKPPAPMVVASAPPSKPVPVPVPPAPTPPPPAVAAKPVPPPPTPVVAPPVSKPVAAAPAPVAAVPSTSKPVDATATKPQPPVKPDADRAAEVELTRAVNGWADAWSDQRVAAYLGYYGRAFKPPKGESRAAWEASRRERIAGAKRIEVKVQNVRVKLNGDEAEVRFVQRYRSDRLDSSTGKTLIFQKQGERWLIKEERVG</sequence>
<proteinExistence type="predicted"/>
<evidence type="ECO:0000256" key="2">
    <source>
        <dbReference type="ARBA" id="ARBA00022803"/>
    </source>
</evidence>
<feature type="repeat" description="TPR" evidence="3">
    <location>
        <begin position="89"/>
        <end position="122"/>
    </location>
</feature>
<dbReference type="SUPFAM" id="SSF48452">
    <property type="entry name" value="TPR-like"/>
    <property type="match status" value="1"/>
</dbReference>
<evidence type="ECO:0000256" key="5">
    <source>
        <dbReference type="SAM" id="SignalP"/>
    </source>
</evidence>
<dbReference type="EMBL" id="JBHSBU010000001">
    <property type="protein sequence ID" value="MFC4159099.1"/>
    <property type="molecule type" value="Genomic_DNA"/>
</dbReference>
<organism evidence="7 8">
    <name type="scientific">Chitinimonas lacunae</name>
    <dbReference type="NCBI Taxonomy" id="1963018"/>
    <lineage>
        <taxon>Bacteria</taxon>
        <taxon>Pseudomonadati</taxon>
        <taxon>Pseudomonadota</taxon>
        <taxon>Betaproteobacteria</taxon>
        <taxon>Neisseriales</taxon>
        <taxon>Chitinibacteraceae</taxon>
        <taxon>Chitinimonas</taxon>
    </lineage>
</organism>
<keyword evidence="1" id="KW-0677">Repeat</keyword>
<evidence type="ECO:0000256" key="3">
    <source>
        <dbReference type="PROSITE-ProRule" id="PRU00339"/>
    </source>
</evidence>
<keyword evidence="8" id="KW-1185">Reference proteome</keyword>
<dbReference type="PANTHER" id="PTHR44858:SF1">
    <property type="entry name" value="UDP-N-ACETYLGLUCOSAMINE--PEPTIDE N-ACETYLGLUCOSAMINYLTRANSFERASE SPINDLY-RELATED"/>
    <property type="match status" value="1"/>
</dbReference>
<dbReference type="SUPFAM" id="SSF54427">
    <property type="entry name" value="NTF2-like"/>
    <property type="match status" value="1"/>
</dbReference>
<dbReference type="InterPro" id="IPR056203">
    <property type="entry name" value="Cds6_C"/>
</dbReference>
<comment type="caution">
    <text evidence="7">The sequence shown here is derived from an EMBL/GenBank/DDBJ whole genome shotgun (WGS) entry which is preliminary data.</text>
</comment>
<dbReference type="InterPro" id="IPR032710">
    <property type="entry name" value="NTF2-like_dom_sf"/>
</dbReference>
<feature type="domain" description="Cds6 C-terminal" evidence="6">
    <location>
        <begin position="293"/>
        <end position="396"/>
    </location>
</feature>
<dbReference type="InterPro" id="IPR011990">
    <property type="entry name" value="TPR-like_helical_dom_sf"/>
</dbReference>
<feature type="region of interest" description="Disordered" evidence="4">
    <location>
        <begin position="263"/>
        <end position="285"/>
    </location>
</feature>
<gene>
    <name evidence="7" type="ORF">ACFOW7_06985</name>
</gene>
<evidence type="ECO:0000313" key="8">
    <source>
        <dbReference type="Proteomes" id="UP001595791"/>
    </source>
</evidence>
<name>A0ABV8MLQ5_9NEIS</name>
<evidence type="ECO:0000313" key="7">
    <source>
        <dbReference type="EMBL" id="MFC4159099.1"/>
    </source>
</evidence>
<dbReference type="Gene3D" id="3.10.450.50">
    <property type="match status" value="1"/>
</dbReference>
<feature type="signal peptide" evidence="5">
    <location>
        <begin position="1"/>
        <end position="22"/>
    </location>
</feature>
<dbReference type="RefSeq" id="WP_378162491.1">
    <property type="nucleotide sequence ID" value="NZ_JBHSBU010000001.1"/>
</dbReference>
<keyword evidence="2 3" id="KW-0802">TPR repeat</keyword>
<dbReference type="Pfam" id="PF13432">
    <property type="entry name" value="TPR_16"/>
    <property type="match status" value="1"/>
</dbReference>
<accession>A0ABV8MLQ5</accession>
<protein>
    <submittedName>
        <fullName evidence="7">Tetratricopeptide repeat protein</fullName>
    </submittedName>
</protein>
<evidence type="ECO:0000256" key="1">
    <source>
        <dbReference type="ARBA" id="ARBA00022737"/>
    </source>
</evidence>
<dbReference type="PANTHER" id="PTHR44858">
    <property type="entry name" value="TETRATRICOPEPTIDE REPEAT PROTEIN 6"/>
    <property type="match status" value="1"/>
</dbReference>
<evidence type="ECO:0000256" key="4">
    <source>
        <dbReference type="SAM" id="MobiDB-lite"/>
    </source>
</evidence>
<reference evidence="8" key="1">
    <citation type="journal article" date="2019" name="Int. J. Syst. Evol. Microbiol.">
        <title>The Global Catalogue of Microorganisms (GCM) 10K type strain sequencing project: providing services to taxonomists for standard genome sequencing and annotation.</title>
        <authorList>
            <consortium name="The Broad Institute Genomics Platform"/>
            <consortium name="The Broad Institute Genome Sequencing Center for Infectious Disease"/>
            <person name="Wu L."/>
            <person name="Ma J."/>
        </authorList>
    </citation>
    <scope>NUCLEOTIDE SEQUENCE [LARGE SCALE GENOMIC DNA]</scope>
    <source>
        <strain evidence="8">LMG 29894</strain>
    </source>
</reference>
<evidence type="ECO:0000259" key="6">
    <source>
        <dbReference type="Pfam" id="PF24125"/>
    </source>
</evidence>
<dbReference type="PROSITE" id="PS50005">
    <property type="entry name" value="TPR"/>
    <property type="match status" value="1"/>
</dbReference>
<dbReference type="PROSITE" id="PS50293">
    <property type="entry name" value="TPR_REGION"/>
    <property type="match status" value="1"/>
</dbReference>
<dbReference type="Pfam" id="PF13414">
    <property type="entry name" value="TPR_11"/>
    <property type="match status" value="1"/>
</dbReference>
<feature type="chain" id="PRO_5045770288" evidence="5">
    <location>
        <begin position="23"/>
        <end position="399"/>
    </location>
</feature>
<dbReference type="Pfam" id="PF24125">
    <property type="entry name" value="Cds6_C"/>
    <property type="match status" value="1"/>
</dbReference>
<dbReference type="InterPro" id="IPR019734">
    <property type="entry name" value="TPR_rpt"/>
</dbReference>
<dbReference type="PRINTS" id="PR01217">
    <property type="entry name" value="PRICHEXTENSN"/>
</dbReference>
<dbReference type="Proteomes" id="UP001595791">
    <property type="component" value="Unassembled WGS sequence"/>
</dbReference>